<keyword evidence="3" id="KW-1185">Reference proteome</keyword>
<dbReference type="AlphaFoldDB" id="A0A9P4TSP0"/>
<feature type="region of interest" description="Disordered" evidence="1">
    <location>
        <begin position="40"/>
        <end position="120"/>
    </location>
</feature>
<proteinExistence type="predicted"/>
<name>A0A9P4TSP0_9PEZI</name>
<dbReference type="EMBL" id="MU007150">
    <property type="protein sequence ID" value="KAF2416904.1"/>
    <property type="molecule type" value="Genomic_DNA"/>
</dbReference>
<dbReference type="Proteomes" id="UP000800235">
    <property type="component" value="Unassembled WGS sequence"/>
</dbReference>
<feature type="compositionally biased region" description="Basic residues" evidence="1">
    <location>
        <begin position="105"/>
        <end position="120"/>
    </location>
</feature>
<protein>
    <submittedName>
        <fullName evidence="2">Uncharacterized protein</fullName>
    </submittedName>
</protein>
<gene>
    <name evidence="2" type="ORF">EJ08DRAFT_703556</name>
</gene>
<evidence type="ECO:0000313" key="2">
    <source>
        <dbReference type="EMBL" id="KAF2416904.1"/>
    </source>
</evidence>
<sequence>MCPVTAVTTTSVFSIAIEKQRNNVTLTPSDLNTEYILRRSPSSTLIEDRPVHPSKKRQSHQDLKQERELKQEPRIMREREEDDTVRIKQEEGEPNVAKDTEARPNKRVKKARKGEKKNKA</sequence>
<feature type="compositionally biased region" description="Basic and acidic residues" evidence="1">
    <location>
        <begin position="59"/>
        <end position="104"/>
    </location>
</feature>
<comment type="caution">
    <text evidence="2">The sequence shown here is derived from an EMBL/GenBank/DDBJ whole genome shotgun (WGS) entry which is preliminary data.</text>
</comment>
<evidence type="ECO:0000313" key="3">
    <source>
        <dbReference type="Proteomes" id="UP000800235"/>
    </source>
</evidence>
<organism evidence="2 3">
    <name type="scientific">Tothia fuscella</name>
    <dbReference type="NCBI Taxonomy" id="1048955"/>
    <lineage>
        <taxon>Eukaryota</taxon>
        <taxon>Fungi</taxon>
        <taxon>Dikarya</taxon>
        <taxon>Ascomycota</taxon>
        <taxon>Pezizomycotina</taxon>
        <taxon>Dothideomycetes</taxon>
        <taxon>Pleosporomycetidae</taxon>
        <taxon>Venturiales</taxon>
        <taxon>Cylindrosympodiaceae</taxon>
        <taxon>Tothia</taxon>
    </lineage>
</organism>
<evidence type="ECO:0000256" key="1">
    <source>
        <dbReference type="SAM" id="MobiDB-lite"/>
    </source>
</evidence>
<reference evidence="2" key="1">
    <citation type="journal article" date="2020" name="Stud. Mycol.">
        <title>101 Dothideomycetes genomes: a test case for predicting lifestyles and emergence of pathogens.</title>
        <authorList>
            <person name="Haridas S."/>
            <person name="Albert R."/>
            <person name="Binder M."/>
            <person name="Bloem J."/>
            <person name="Labutti K."/>
            <person name="Salamov A."/>
            <person name="Andreopoulos B."/>
            <person name="Baker S."/>
            <person name="Barry K."/>
            <person name="Bills G."/>
            <person name="Bluhm B."/>
            <person name="Cannon C."/>
            <person name="Castanera R."/>
            <person name="Culley D."/>
            <person name="Daum C."/>
            <person name="Ezra D."/>
            <person name="Gonzalez J."/>
            <person name="Henrissat B."/>
            <person name="Kuo A."/>
            <person name="Liang C."/>
            <person name="Lipzen A."/>
            <person name="Lutzoni F."/>
            <person name="Magnuson J."/>
            <person name="Mondo S."/>
            <person name="Nolan M."/>
            <person name="Ohm R."/>
            <person name="Pangilinan J."/>
            <person name="Park H.-J."/>
            <person name="Ramirez L."/>
            <person name="Alfaro M."/>
            <person name="Sun H."/>
            <person name="Tritt A."/>
            <person name="Yoshinaga Y."/>
            <person name="Zwiers L.-H."/>
            <person name="Turgeon B."/>
            <person name="Goodwin S."/>
            <person name="Spatafora J."/>
            <person name="Crous P."/>
            <person name="Grigoriev I."/>
        </authorList>
    </citation>
    <scope>NUCLEOTIDE SEQUENCE</scope>
    <source>
        <strain evidence="2">CBS 130266</strain>
    </source>
</reference>
<accession>A0A9P4TSP0</accession>